<dbReference type="Proteomes" id="UP001161389">
    <property type="component" value="Unassembled WGS sequence"/>
</dbReference>
<reference evidence="1" key="2">
    <citation type="submission" date="2023-01" db="EMBL/GenBank/DDBJ databases">
        <title>Draft genome sequence of Litoribrevibacter albus strain NBRC 110071.</title>
        <authorList>
            <person name="Sun Q."/>
            <person name="Mori K."/>
        </authorList>
    </citation>
    <scope>NUCLEOTIDE SEQUENCE</scope>
    <source>
        <strain evidence="1">NBRC 110071</strain>
    </source>
</reference>
<dbReference type="RefSeq" id="WP_284382363.1">
    <property type="nucleotide sequence ID" value="NZ_BSNM01000015.1"/>
</dbReference>
<protein>
    <submittedName>
        <fullName evidence="1">Uncharacterized protein</fullName>
    </submittedName>
</protein>
<evidence type="ECO:0000313" key="2">
    <source>
        <dbReference type="Proteomes" id="UP001161389"/>
    </source>
</evidence>
<comment type="caution">
    <text evidence="1">The sequence shown here is derived from an EMBL/GenBank/DDBJ whole genome shotgun (WGS) entry which is preliminary data.</text>
</comment>
<reference evidence="1" key="1">
    <citation type="journal article" date="2014" name="Int. J. Syst. Evol. Microbiol.">
        <title>Complete genome sequence of Corynebacterium casei LMG S-19264T (=DSM 44701T), isolated from a smear-ripened cheese.</title>
        <authorList>
            <consortium name="US DOE Joint Genome Institute (JGI-PGF)"/>
            <person name="Walter F."/>
            <person name="Albersmeier A."/>
            <person name="Kalinowski J."/>
            <person name="Ruckert C."/>
        </authorList>
    </citation>
    <scope>NUCLEOTIDE SEQUENCE</scope>
    <source>
        <strain evidence="1">NBRC 110071</strain>
    </source>
</reference>
<evidence type="ECO:0000313" key="1">
    <source>
        <dbReference type="EMBL" id="GLQ32395.1"/>
    </source>
</evidence>
<gene>
    <name evidence="1" type="ORF">GCM10007876_28740</name>
</gene>
<dbReference type="AlphaFoldDB" id="A0AA37W7B4"/>
<name>A0AA37W7B4_9GAMM</name>
<dbReference type="EMBL" id="BSNM01000015">
    <property type="protein sequence ID" value="GLQ32395.1"/>
    <property type="molecule type" value="Genomic_DNA"/>
</dbReference>
<accession>A0AA37W7B4</accession>
<keyword evidence="2" id="KW-1185">Reference proteome</keyword>
<proteinExistence type="predicted"/>
<organism evidence="1 2">
    <name type="scientific">Litoribrevibacter albus</name>
    <dbReference type="NCBI Taxonomy" id="1473156"/>
    <lineage>
        <taxon>Bacteria</taxon>
        <taxon>Pseudomonadati</taxon>
        <taxon>Pseudomonadota</taxon>
        <taxon>Gammaproteobacteria</taxon>
        <taxon>Oceanospirillales</taxon>
        <taxon>Oceanospirillaceae</taxon>
        <taxon>Litoribrevibacter</taxon>
    </lineage>
</organism>
<sequence length="247" mass="29251">MSMWLLDNKEWVKSRKEHWKSIKPKLDMLINVERSQKKLLKEYYLTGNTDQELFQQIQGYPLFQLWFDPDQSEEHWNTIKNSSRAPHFENARNIFCQIIVGLSHKYAPDGSSFFDGLEEKLHNFFGLHRLDVIDYPDYSEKQFKHLAKKSLRTCRGLGNYLNLKDEPHPYDVTRLDAGMWRDAMVLAFEEDYVGLKRLVQSVDKVLAAPSGHHEYIVRLAEELNGYFDDPEFSDEAKKTIQKYRKKK</sequence>